<evidence type="ECO:0000256" key="1">
    <source>
        <dbReference type="ARBA" id="ARBA00001946"/>
    </source>
</evidence>
<evidence type="ECO:0000313" key="6">
    <source>
        <dbReference type="Proteomes" id="UP001302072"/>
    </source>
</evidence>
<dbReference type="SUPFAM" id="SSF53335">
    <property type="entry name" value="S-adenosyl-L-methionine-dependent methyltransferases"/>
    <property type="match status" value="1"/>
</dbReference>
<dbReference type="RefSeq" id="WP_311193865.1">
    <property type="nucleotide sequence ID" value="NZ_CP115541.1"/>
</dbReference>
<dbReference type="Gene3D" id="3.90.79.10">
    <property type="entry name" value="Nucleoside Triphosphate Pyrophosphohydrolase"/>
    <property type="match status" value="1"/>
</dbReference>
<dbReference type="GO" id="GO:0032259">
    <property type="term" value="P:methylation"/>
    <property type="evidence" value="ECO:0007669"/>
    <property type="project" value="UniProtKB-KW"/>
</dbReference>
<dbReference type="Pfam" id="PF00293">
    <property type="entry name" value="NUDIX"/>
    <property type="match status" value="1"/>
</dbReference>
<dbReference type="InterPro" id="IPR020476">
    <property type="entry name" value="Nudix_hydrolase"/>
</dbReference>
<dbReference type="InterPro" id="IPR000086">
    <property type="entry name" value="NUDIX_hydrolase_dom"/>
</dbReference>
<dbReference type="InterPro" id="IPR025714">
    <property type="entry name" value="Methyltranfer_dom"/>
</dbReference>
<organism evidence="5 6">
    <name type="scientific">Stenotrophomonas oahuensis</name>
    <dbReference type="NCBI Taxonomy" id="3003271"/>
    <lineage>
        <taxon>Bacteria</taxon>
        <taxon>Pseudomonadati</taxon>
        <taxon>Pseudomonadota</taxon>
        <taxon>Gammaproteobacteria</taxon>
        <taxon>Lysobacterales</taxon>
        <taxon>Lysobacteraceae</taxon>
        <taxon>Stenotrophomonas</taxon>
    </lineage>
</organism>
<protein>
    <submittedName>
        <fullName evidence="5">Methyltransferase domain-containing protein</fullName>
    </submittedName>
</protein>
<sequence>MKAVIRDATGRVLFLRNPRGELELPGGRPESGESMEEALAREVLEECGLIITDTAYIGSRSCTIVPNKDVLLTFFNCRCDGDAINVSDEHTESQWVSTSASRPNDVPEYYWAVAREVGLGRPGSGNSQGDGRQSEYPLSTGERDRKRLLITAEVYDAGTREFLLPYLPCKAGRALEVGSGHGGISRWIAQMCPDATVVGMDSSAAQVELATHEAELLGVQNVRYMVEDLRKIEEWGGLYEGFDLITCRFTLLHLKDRERIVSGLLNRLSASGILVVEEPSLGSLFSVPENPAFSRANSAIMQYGRMMGLDYDCISEVWRVAASGGCTVRNVRFAQPTVWSRAHKELVLLSFMDFKARLVDASILDLIEANAIEEDLQREYMEEDVISGGLRTIQIALSKNGGGVP</sequence>
<dbReference type="Pfam" id="PF13847">
    <property type="entry name" value="Methyltransf_31"/>
    <property type="match status" value="1"/>
</dbReference>
<evidence type="ECO:0000256" key="3">
    <source>
        <dbReference type="SAM" id="MobiDB-lite"/>
    </source>
</evidence>
<keyword evidence="6" id="KW-1185">Reference proteome</keyword>
<dbReference type="Gene3D" id="3.40.50.150">
    <property type="entry name" value="Vaccinia Virus protein VP39"/>
    <property type="match status" value="1"/>
</dbReference>
<dbReference type="Proteomes" id="UP001302072">
    <property type="component" value="Chromosome"/>
</dbReference>
<dbReference type="SUPFAM" id="SSF55811">
    <property type="entry name" value="Nudix"/>
    <property type="match status" value="1"/>
</dbReference>
<name>A0ABY9YVR9_9GAMM</name>
<keyword evidence="5" id="KW-0489">Methyltransferase</keyword>
<dbReference type="PROSITE" id="PS00893">
    <property type="entry name" value="NUDIX_BOX"/>
    <property type="match status" value="1"/>
</dbReference>
<gene>
    <name evidence="5" type="ORF">PDM29_01860</name>
</gene>
<accession>A0ABY9YVR9</accession>
<keyword evidence="2" id="KW-0378">Hydrolase</keyword>
<evidence type="ECO:0000313" key="5">
    <source>
        <dbReference type="EMBL" id="WNH54787.1"/>
    </source>
</evidence>
<evidence type="ECO:0000259" key="4">
    <source>
        <dbReference type="PROSITE" id="PS51462"/>
    </source>
</evidence>
<keyword evidence="5" id="KW-0808">Transferase</keyword>
<evidence type="ECO:0000256" key="2">
    <source>
        <dbReference type="ARBA" id="ARBA00022801"/>
    </source>
</evidence>
<proteinExistence type="predicted"/>
<dbReference type="CDD" id="cd02440">
    <property type="entry name" value="AdoMet_MTases"/>
    <property type="match status" value="1"/>
</dbReference>
<dbReference type="PRINTS" id="PR00502">
    <property type="entry name" value="NUDIXFAMILY"/>
</dbReference>
<dbReference type="InterPro" id="IPR015797">
    <property type="entry name" value="NUDIX_hydrolase-like_dom_sf"/>
</dbReference>
<comment type="cofactor">
    <cofactor evidence="1">
        <name>Mg(2+)</name>
        <dbReference type="ChEBI" id="CHEBI:18420"/>
    </cofactor>
</comment>
<dbReference type="InterPro" id="IPR020084">
    <property type="entry name" value="NUDIX_hydrolase_CS"/>
</dbReference>
<dbReference type="PANTHER" id="PTHR43861">
    <property type="entry name" value="TRANS-ACONITATE 2-METHYLTRANSFERASE-RELATED"/>
    <property type="match status" value="1"/>
</dbReference>
<feature type="domain" description="Nudix hydrolase" evidence="4">
    <location>
        <begin position="1"/>
        <end position="119"/>
    </location>
</feature>
<dbReference type="InterPro" id="IPR029063">
    <property type="entry name" value="SAM-dependent_MTases_sf"/>
</dbReference>
<feature type="region of interest" description="Disordered" evidence="3">
    <location>
        <begin position="120"/>
        <end position="139"/>
    </location>
</feature>
<dbReference type="GO" id="GO:0008168">
    <property type="term" value="F:methyltransferase activity"/>
    <property type="evidence" value="ECO:0007669"/>
    <property type="project" value="UniProtKB-KW"/>
</dbReference>
<reference evidence="5 6" key="1">
    <citation type="submission" date="2022-12" db="EMBL/GenBank/DDBJ databases">
        <title>Two new species, Stenotrophomonas aracearum and Stenotrophomonas oahuensis, isolated from Anthurium (Araceae family) in Hawaii.</title>
        <authorList>
            <person name="Chunag S.C."/>
            <person name="Dobhal S."/>
            <person name="Alvarez A."/>
            <person name="Arif M."/>
        </authorList>
    </citation>
    <scope>NUCLEOTIDE SEQUENCE [LARGE SCALE GENOMIC DNA]</scope>
    <source>
        <strain evidence="5 6">A5586</strain>
    </source>
</reference>
<dbReference type="PROSITE" id="PS51462">
    <property type="entry name" value="NUDIX"/>
    <property type="match status" value="1"/>
</dbReference>
<dbReference type="EMBL" id="CP115541">
    <property type="protein sequence ID" value="WNH54787.1"/>
    <property type="molecule type" value="Genomic_DNA"/>
</dbReference>